<name>A0A518BTN9_9BACT</name>
<dbReference type="Pfam" id="PF08668">
    <property type="entry name" value="HDOD"/>
    <property type="match status" value="1"/>
</dbReference>
<dbReference type="PROSITE" id="PS51833">
    <property type="entry name" value="HDOD"/>
    <property type="match status" value="1"/>
</dbReference>
<dbReference type="Proteomes" id="UP000320386">
    <property type="component" value="Chromosome"/>
</dbReference>
<feature type="domain" description="HDOD" evidence="1">
    <location>
        <begin position="32"/>
        <end position="229"/>
    </location>
</feature>
<reference evidence="2 3" key="1">
    <citation type="submission" date="2019-02" db="EMBL/GenBank/DDBJ databases">
        <title>Deep-cultivation of Planctomycetes and their phenomic and genomic characterization uncovers novel biology.</title>
        <authorList>
            <person name="Wiegand S."/>
            <person name="Jogler M."/>
            <person name="Boedeker C."/>
            <person name="Pinto D."/>
            <person name="Vollmers J."/>
            <person name="Rivas-Marin E."/>
            <person name="Kohn T."/>
            <person name="Peeters S.H."/>
            <person name="Heuer A."/>
            <person name="Rast P."/>
            <person name="Oberbeckmann S."/>
            <person name="Bunk B."/>
            <person name="Jeske O."/>
            <person name="Meyerdierks A."/>
            <person name="Storesund J.E."/>
            <person name="Kallscheuer N."/>
            <person name="Luecker S."/>
            <person name="Lage O.M."/>
            <person name="Pohl T."/>
            <person name="Merkel B.J."/>
            <person name="Hornburger P."/>
            <person name="Mueller R.-W."/>
            <person name="Bruemmer F."/>
            <person name="Labrenz M."/>
            <person name="Spormann A.M."/>
            <person name="Op den Camp H."/>
            <person name="Overmann J."/>
            <person name="Amann R."/>
            <person name="Jetten M.S.M."/>
            <person name="Mascher T."/>
            <person name="Medema M.H."/>
            <person name="Devos D.P."/>
            <person name="Kaster A.-K."/>
            <person name="Ovreas L."/>
            <person name="Rohde M."/>
            <person name="Galperin M.Y."/>
            <person name="Jogler C."/>
        </authorList>
    </citation>
    <scope>NUCLEOTIDE SEQUENCE [LARGE SCALE GENOMIC DNA]</scope>
    <source>
        <strain evidence="2 3">Pan265</strain>
    </source>
</reference>
<evidence type="ECO:0000259" key="1">
    <source>
        <dbReference type="PROSITE" id="PS51833"/>
    </source>
</evidence>
<sequence>MAASGTSKAEIEARITKAEKVVEPAIREISHIATLPEVTTKIMDLIDDPNATAQDLNLVIQNDPALGARILKVVNSAFYGVPAQVGSINRAIVLLGLNAIKNIAIAASLTKLFRSGKITEGFSAKDLWLHSIATAAGARLLVNELSMGYLDEAFLAGLIHDLGLMVEIQSRRPKFIQCIETVLADENISFREVEFKTFNASHEDFGRVLARSWKFPPALVNVIGGHHEPERFDGEEAVLPTIVAVADCLAAKAGFGFTRGEDRTEPKAEWLETLGLEPEAIDRVLESLPAAYDEASALMNG</sequence>
<dbReference type="RefSeq" id="WP_236254527.1">
    <property type="nucleotide sequence ID" value="NZ_CP036280.1"/>
</dbReference>
<dbReference type="SUPFAM" id="SSF109604">
    <property type="entry name" value="HD-domain/PDEase-like"/>
    <property type="match status" value="1"/>
</dbReference>
<dbReference type="Gene3D" id="1.10.3210.10">
    <property type="entry name" value="Hypothetical protein af1432"/>
    <property type="match status" value="1"/>
</dbReference>
<dbReference type="EMBL" id="CP036280">
    <property type="protein sequence ID" value="QDU70343.1"/>
    <property type="molecule type" value="Genomic_DNA"/>
</dbReference>
<dbReference type="PANTHER" id="PTHR33525:SF3">
    <property type="entry name" value="RIBONUCLEASE Y"/>
    <property type="match status" value="1"/>
</dbReference>
<evidence type="ECO:0000313" key="3">
    <source>
        <dbReference type="Proteomes" id="UP000320386"/>
    </source>
</evidence>
<dbReference type="PANTHER" id="PTHR33525">
    <property type="match status" value="1"/>
</dbReference>
<evidence type="ECO:0000313" key="2">
    <source>
        <dbReference type="EMBL" id="QDU70343.1"/>
    </source>
</evidence>
<organism evidence="2 3">
    <name type="scientific">Mucisphaera calidilacus</name>
    <dbReference type="NCBI Taxonomy" id="2527982"/>
    <lineage>
        <taxon>Bacteria</taxon>
        <taxon>Pseudomonadati</taxon>
        <taxon>Planctomycetota</taxon>
        <taxon>Phycisphaerae</taxon>
        <taxon>Phycisphaerales</taxon>
        <taxon>Phycisphaeraceae</taxon>
        <taxon>Mucisphaera</taxon>
    </lineage>
</organism>
<gene>
    <name evidence="2" type="ORF">Pan265_01690</name>
</gene>
<dbReference type="InterPro" id="IPR052340">
    <property type="entry name" value="RNase_Y/CdgJ"/>
</dbReference>
<dbReference type="InterPro" id="IPR013976">
    <property type="entry name" value="HDOD"/>
</dbReference>
<protein>
    <submittedName>
        <fullName evidence="2">Phosphodiesterase</fullName>
    </submittedName>
</protein>
<dbReference type="AlphaFoldDB" id="A0A518BTN9"/>
<dbReference type="KEGG" id="mcad:Pan265_01690"/>
<keyword evidence="3" id="KW-1185">Reference proteome</keyword>
<proteinExistence type="predicted"/>
<accession>A0A518BTN9</accession>